<dbReference type="AlphaFoldDB" id="A0A829FIM9"/>
<sequence>MTTKSASLCAVFPSVQILLPMKSSLKSLLETSSLYIFILIH</sequence>
<comment type="caution">
    <text evidence="1">The sequence shown here is derived from an EMBL/GenBank/DDBJ whole genome shotgun (WGS) entry which is preliminary data.</text>
</comment>
<reference evidence="1 2" key="1">
    <citation type="submission" date="2013-02" db="EMBL/GenBank/DDBJ databases">
        <title>The Genome Sequence of Enterococcus faecium HM1072.</title>
        <authorList>
            <consortium name="The Broad Institute Genome Sequencing Platform"/>
            <consortium name="The Broad Institute Genome Sequencing Center for Infectious Disease"/>
            <person name="Earl A.M."/>
            <person name="Gilmore M.S."/>
            <person name="Lebreton F."/>
            <person name="Courvalin P."/>
            <person name="Walker B."/>
            <person name="Young S.K."/>
            <person name="Zeng Q."/>
            <person name="Gargeya S."/>
            <person name="Fitzgerald M."/>
            <person name="Haas B."/>
            <person name="Abouelleil A."/>
            <person name="Alvarado L."/>
            <person name="Arachchi H.M."/>
            <person name="Berlin A.M."/>
            <person name="Chapman S.B."/>
            <person name="Dewar J."/>
            <person name="Goldberg J."/>
            <person name="Griggs A."/>
            <person name="Gujja S."/>
            <person name="Hansen M."/>
            <person name="Howarth C."/>
            <person name="Imamovic A."/>
            <person name="Larimer J."/>
            <person name="McCowan C."/>
            <person name="Murphy C."/>
            <person name="Neiman D."/>
            <person name="Pearson M."/>
            <person name="Priest M."/>
            <person name="Roberts A."/>
            <person name="Saif S."/>
            <person name="Shea T."/>
            <person name="Sisk P."/>
            <person name="Sykes S."/>
            <person name="Wortman J."/>
            <person name="Nusbaum C."/>
            <person name="Birren B."/>
        </authorList>
    </citation>
    <scope>NUCLEOTIDE SEQUENCE [LARGE SCALE GENOMIC DNA]</scope>
    <source>
        <strain evidence="1 2">HM1072</strain>
    </source>
</reference>
<dbReference type="EMBL" id="AITY01000024">
    <property type="protein sequence ID" value="EOM25352.1"/>
    <property type="molecule type" value="Genomic_DNA"/>
</dbReference>
<proteinExistence type="predicted"/>
<evidence type="ECO:0000313" key="2">
    <source>
        <dbReference type="Proteomes" id="UP000013897"/>
    </source>
</evidence>
<evidence type="ECO:0000313" key="1">
    <source>
        <dbReference type="EMBL" id="EOM25352.1"/>
    </source>
</evidence>
<accession>A0A829FIM9</accession>
<organism evidence="1 2">
    <name type="scientific">Enterococcus faecium EnGen0192</name>
    <dbReference type="NCBI Taxonomy" id="1157487"/>
    <lineage>
        <taxon>Bacteria</taxon>
        <taxon>Bacillati</taxon>
        <taxon>Bacillota</taxon>
        <taxon>Bacilli</taxon>
        <taxon>Lactobacillales</taxon>
        <taxon>Enterococcaceae</taxon>
        <taxon>Enterococcus</taxon>
    </lineage>
</organism>
<gene>
    <name evidence="1" type="ORF">SSM_01237</name>
</gene>
<protein>
    <submittedName>
        <fullName evidence="1">Uncharacterized protein</fullName>
    </submittedName>
</protein>
<dbReference type="Proteomes" id="UP000013897">
    <property type="component" value="Unassembled WGS sequence"/>
</dbReference>
<name>A0A829FIM9_ENTFC</name>